<evidence type="ECO:0000313" key="2">
    <source>
        <dbReference type="Proteomes" id="UP000469424"/>
    </source>
</evidence>
<reference evidence="1 2" key="1">
    <citation type="submission" date="2019-08" db="EMBL/GenBank/DDBJ databases">
        <title>In-depth cultivation of the pig gut microbiome towards novel bacterial diversity and tailored functional studies.</title>
        <authorList>
            <person name="Wylensek D."/>
            <person name="Hitch T.C.A."/>
            <person name="Clavel T."/>
        </authorList>
    </citation>
    <scope>NUCLEOTIDE SEQUENCE [LARGE SCALE GENOMIC DNA]</scope>
    <source>
        <strain evidence="1 2">WCA-MUC-591-APC-4B</strain>
    </source>
</reference>
<keyword evidence="2" id="KW-1185">Reference proteome</keyword>
<comment type="caution">
    <text evidence="1">The sequence shown here is derived from an EMBL/GenBank/DDBJ whole genome shotgun (WGS) entry which is preliminary data.</text>
</comment>
<accession>A0A6N7X6E7</accession>
<proteinExistence type="predicted"/>
<dbReference type="AlphaFoldDB" id="A0A6N7X6E7"/>
<protein>
    <recommendedName>
        <fullName evidence="3">Cation efflux protein cytoplasmic domain-containing protein</fullName>
    </recommendedName>
</protein>
<dbReference type="Proteomes" id="UP000469424">
    <property type="component" value="Unassembled WGS sequence"/>
</dbReference>
<evidence type="ECO:0008006" key="3">
    <source>
        <dbReference type="Google" id="ProtNLM"/>
    </source>
</evidence>
<sequence>MYEKTGVILMGIGIYAINTTDVNLAMVQKQVTNLTMSVEHVMQLHGFFFDPESRRMSFDVVVSFDSPDRMETMKQVRRKVLQWMPDLKLRIRMDADLSD</sequence>
<organism evidence="1 2">
    <name type="scientific">Mogibacterium kristiansenii</name>
    <dbReference type="NCBI Taxonomy" id="2606708"/>
    <lineage>
        <taxon>Bacteria</taxon>
        <taxon>Bacillati</taxon>
        <taxon>Bacillota</taxon>
        <taxon>Clostridia</taxon>
        <taxon>Peptostreptococcales</taxon>
        <taxon>Anaerovoracaceae</taxon>
        <taxon>Mogibacterium</taxon>
    </lineage>
</organism>
<dbReference type="EMBL" id="VUNA01000013">
    <property type="protein sequence ID" value="MST71102.1"/>
    <property type="molecule type" value="Genomic_DNA"/>
</dbReference>
<gene>
    <name evidence="1" type="ORF">FYJ65_07140</name>
</gene>
<evidence type="ECO:0000313" key="1">
    <source>
        <dbReference type="EMBL" id="MST71102.1"/>
    </source>
</evidence>
<name>A0A6N7X6E7_9FIRM</name>